<keyword evidence="1" id="KW-0805">Transcription regulation</keyword>
<sequence length="150" mass="16227">MVLRAGDDYPDHMTDIFDVIADGTRRDILQLLLRRTTEGDAGTSVSQIVADLGISQPTVSKHLKVLREAELVSVREDGQRRFYSLEVEPLGSVDDWLVPFLMDAYGDDAPDIDYPGLPLPDGAAHAAEVVGRAAASAKHVVANAFKRLGG</sequence>
<evidence type="ECO:0000256" key="2">
    <source>
        <dbReference type="ARBA" id="ARBA00023125"/>
    </source>
</evidence>
<dbReference type="InterPro" id="IPR036388">
    <property type="entry name" value="WH-like_DNA-bd_sf"/>
</dbReference>
<dbReference type="PANTHER" id="PTHR33154">
    <property type="entry name" value="TRANSCRIPTIONAL REGULATOR, ARSR FAMILY"/>
    <property type="match status" value="1"/>
</dbReference>
<keyword evidence="2 5" id="KW-0238">DNA-binding</keyword>
<gene>
    <name evidence="5" type="ORF">SAMN04489807_2977</name>
</gene>
<dbReference type="InterPro" id="IPR011991">
    <property type="entry name" value="ArsR-like_HTH"/>
</dbReference>
<dbReference type="GO" id="GO:0003677">
    <property type="term" value="F:DNA binding"/>
    <property type="evidence" value="ECO:0007669"/>
    <property type="project" value="UniProtKB-KW"/>
</dbReference>
<dbReference type="InterPro" id="IPR036390">
    <property type="entry name" value="WH_DNA-bd_sf"/>
</dbReference>
<dbReference type="CDD" id="cd00090">
    <property type="entry name" value="HTH_ARSR"/>
    <property type="match status" value="1"/>
</dbReference>
<dbReference type="InterPro" id="IPR001845">
    <property type="entry name" value="HTH_ArsR_DNA-bd_dom"/>
</dbReference>
<dbReference type="Proteomes" id="UP000183750">
    <property type="component" value="Unassembled WGS sequence"/>
</dbReference>
<dbReference type="Pfam" id="PF12840">
    <property type="entry name" value="HTH_20"/>
    <property type="match status" value="1"/>
</dbReference>
<dbReference type="PROSITE" id="PS50987">
    <property type="entry name" value="HTH_ARSR_2"/>
    <property type="match status" value="1"/>
</dbReference>
<accession>A0A1H4Q295</accession>
<dbReference type="SMART" id="SM00418">
    <property type="entry name" value="HTH_ARSR"/>
    <property type="match status" value="1"/>
</dbReference>
<evidence type="ECO:0000256" key="1">
    <source>
        <dbReference type="ARBA" id="ARBA00023015"/>
    </source>
</evidence>
<feature type="domain" description="HTH arsR-type" evidence="4">
    <location>
        <begin position="5"/>
        <end position="105"/>
    </location>
</feature>
<name>A0A1H4Q295_9MICO</name>
<evidence type="ECO:0000256" key="3">
    <source>
        <dbReference type="ARBA" id="ARBA00023163"/>
    </source>
</evidence>
<organism evidence="5 6">
    <name type="scientific">Microbacterium hydrocarbonoxydans</name>
    <dbReference type="NCBI Taxonomy" id="273678"/>
    <lineage>
        <taxon>Bacteria</taxon>
        <taxon>Bacillati</taxon>
        <taxon>Actinomycetota</taxon>
        <taxon>Actinomycetes</taxon>
        <taxon>Micrococcales</taxon>
        <taxon>Microbacteriaceae</taxon>
        <taxon>Microbacterium</taxon>
    </lineage>
</organism>
<dbReference type="GO" id="GO:0003700">
    <property type="term" value="F:DNA-binding transcription factor activity"/>
    <property type="evidence" value="ECO:0007669"/>
    <property type="project" value="InterPro"/>
</dbReference>
<evidence type="ECO:0000313" key="6">
    <source>
        <dbReference type="Proteomes" id="UP000183750"/>
    </source>
</evidence>
<dbReference type="AlphaFoldDB" id="A0A1H4Q295"/>
<keyword evidence="6" id="KW-1185">Reference proteome</keyword>
<dbReference type="PANTHER" id="PTHR33154:SF33">
    <property type="entry name" value="TRANSCRIPTIONAL REPRESSOR SDPR"/>
    <property type="match status" value="1"/>
</dbReference>
<dbReference type="NCBIfam" id="NF033788">
    <property type="entry name" value="HTH_metalloreg"/>
    <property type="match status" value="1"/>
</dbReference>
<dbReference type="SUPFAM" id="SSF46785">
    <property type="entry name" value="Winged helix' DNA-binding domain"/>
    <property type="match status" value="1"/>
</dbReference>
<reference evidence="6" key="1">
    <citation type="submission" date="2016-10" db="EMBL/GenBank/DDBJ databases">
        <authorList>
            <person name="Varghese N."/>
            <person name="Submissions S."/>
        </authorList>
    </citation>
    <scope>NUCLEOTIDE SEQUENCE [LARGE SCALE GENOMIC DNA]</scope>
    <source>
        <strain evidence="6">DSM 16089</strain>
    </source>
</reference>
<dbReference type="InterPro" id="IPR051081">
    <property type="entry name" value="HTH_MetalResp_TranReg"/>
</dbReference>
<dbReference type="Gene3D" id="1.10.10.10">
    <property type="entry name" value="Winged helix-like DNA-binding domain superfamily/Winged helix DNA-binding domain"/>
    <property type="match status" value="1"/>
</dbReference>
<protein>
    <submittedName>
        <fullName evidence="5">DNA-binding transcriptional regulator, ArsR family</fullName>
    </submittedName>
</protein>
<evidence type="ECO:0000259" key="4">
    <source>
        <dbReference type="PROSITE" id="PS50987"/>
    </source>
</evidence>
<keyword evidence="3" id="KW-0804">Transcription</keyword>
<dbReference type="EMBL" id="FNSQ01000005">
    <property type="protein sequence ID" value="SEC13786.1"/>
    <property type="molecule type" value="Genomic_DNA"/>
</dbReference>
<evidence type="ECO:0000313" key="5">
    <source>
        <dbReference type="EMBL" id="SEC13786.1"/>
    </source>
</evidence>
<proteinExistence type="predicted"/>